<dbReference type="KEGG" id="ptan:CRYO30217_02301"/>
<organism evidence="1 2">
    <name type="scientific">Parvicella tangerina</name>
    <dbReference type="NCBI Taxonomy" id="2829795"/>
    <lineage>
        <taxon>Bacteria</taxon>
        <taxon>Pseudomonadati</taxon>
        <taxon>Bacteroidota</taxon>
        <taxon>Flavobacteriia</taxon>
        <taxon>Flavobacteriales</taxon>
        <taxon>Parvicellaceae</taxon>
        <taxon>Parvicella</taxon>
    </lineage>
</organism>
<dbReference type="RefSeq" id="WP_258542532.1">
    <property type="nucleotide sequence ID" value="NZ_OU015584.1"/>
</dbReference>
<dbReference type="AlphaFoldDB" id="A0A916NHV0"/>
<dbReference type="EMBL" id="OU015584">
    <property type="protein sequence ID" value="CAG5083823.1"/>
    <property type="molecule type" value="Genomic_DNA"/>
</dbReference>
<gene>
    <name evidence="1" type="ORF">CRYO30217_02301</name>
</gene>
<sequence length="67" mass="7380">MDKNCIPYGSDVSGGRFKCQDCGHEMVMASASSLPPCPFYKEDTHPKKCWKNLTGRGDAPEDPYPGK</sequence>
<keyword evidence="2" id="KW-1185">Reference proteome</keyword>
<name>A0A916NHV0_9FLAO</name>
<proteinExistence type="predicted"/>
<accession>A0A916NHV0</accession>
<evidence type="ECO:0000313" key="2">
    <source>
        <dbReference type="Proteomes" id="UP000683507"/>
    </source>
</evidence>
<reference evidence="1" key="1">
    <citation type="submission" date="2021-04" db="EMBL/GenBank/DDBJ databases">
        <authorList>
            <person name="Rodrigo-Torres L."/>
            <person name="Arahal R. D."/>
            <person name="Lucena T."/>
        </authorList>
    </citation>
    <scope>NUCLEOTIDE SEQUENCE</scope>
    <source>
        <strain evidence="1">AS29M-1</strain>
    </source>
</reference>
<dbReference type="Proteomes" id="UP000683507">
    <property type="component" value="Chromosome"/>
</dbReference>
<evidence type="ECO:0000313" key="1">
    <source>
        <dbReference type="EMBL" id="CAG5083823.1"/>
    </source>
</evidence>
<protein>
    <submittedName>
        <fullName evidence="1">Uncharacterized protein</fullName>
    </submittedName>
</protein>